<sequence length="217" mass="24371">MRFSVQPQAQHSALTLVSDAIKRGVDIQILFYSDEYLCSTNRVLAIFGSSRRYIARNLSISTLLAADQQHLIKVHPITPGSSIADQLDQQARPIDEFFWLLAYRMATDGRLLPGCKSHDLVYLQRWPNFTRLPHTPAMVRLAALLAARPTPVDVAARTLGIPIAEAFRFYSAARYAGYTDTLDHTPKPLLASQPSASDANERRGVIRSLWRRLIRAD</sequence>
<accession>A0A9X3EGN9</accession>
<dbReference type="RefSeq" id="WP_283175063.1">
    <property type="nucleotide sequence ID" value="NZ_JAPNOA010000058.1"/>
</dbReference>
<reference evidence="1" key="1">
    <citation type="submission" date="2022-11" db="EMBL/GenBank/DDBJ databases">
        <title>Parathalassolutuus dongxingensis gen. nov., sp. nov., a novel member of family Oceanospirillaceae isolated from a coastal shrimp pond in Guangxi, China.</title>
        <authorList>
            <person name="Chen H."/>
        </authorList>
    </citation>
    <scope>NUCLEOTIDE SEQUENCE</scope>
    <source>
        <strain evidence="1">G-43</strain>
    </source>
</reference>
<name>A0A9X3EGN9_9GAMM</name>
<gene>
    <name evidence="1" type="ORF">OUO13_16885</name>
</gene>
<dbReference type="Proteomes" id="UP001150830">
    <property type="component" value="Unassembled WGS sequence"/>
</dbReference>
<dbReference type="AlphaFoldDB" id="A0A9X3EGN9"/>
<proteinExistence type="predicted"/>
<evidence type="ECO:0000313" key="1">
    <source>
        <dbReference type="EMBL" id="MCY0966855.1"/>
    </source>
</evidence>
<organism evidence="1 2">
    <name type="scientific">Parathalassolituus penaei</name>
    <dbReference type="NCBI Taxonomy" id="2997323"/>
    <lineage>
        <taxon>Bacteria</taxon>
        <taxon>Pseudomonadati</taxon>
        <taxon>Pseudomonadota</taxon>
        <taxon>Gammaproteobacteria</taxon>
        <taxon>Oceanospirillales</taxon>
        <taxon>Oceanospirillaceae</taxon>
        <taxon>Parathalassolituus</taxon>
    </lineage>
</organism>
<evidence type="ECO:0000313" key="2">
    <source>
        <dbReference type="Proteomes" id="UP001150830"/>
    </source>
</evidence>
<keyword evidence="2" id="KW-1185">Reference proteome</keyword>
<protein>
    <submittedName>
        <fullName evidence="1">Uncharacterized protein</fullName>
    </submittedName>
</protein>
<comment type="caution">
    <text evidence="1">The sequence shown here is derived from an EMBL/GenBank/DDBJ whole genome shotgun (WGS) entry which is preliminary data.</text>
</comment>
<dbReference type="EMBL" id="JAPNOA010000058">
    <property type="protein sequence ID" value="MCY0966855.1"/>
    <property type="molecule type" value="Genomic_DNA"/>
</dbReference>